<dbReference type="AlphaFoldDB" id="A0A1D7QBZ2"/>
<sequence length="936" mass="107250">MIILKQNKNLLISIITASVLSLISHKSFSQIFNAEQNPLSVKWRQINASGFRIIYPDELEKEAQRMTNTLRHIYPYVGASIGRQHTSIPILLQNRGVIANGFVQLGPKKSEFYTTPPQQFDSQDWLNNLAVHELRHVAQFDKLTGGLAHPFPEQVYLAWFGVSIPLWFFEGDAVSTETSLTNAGRGRIPSWIMPYRTQLLEGKKFSYSKVNFDSEKDLTPGYYQLGYVMASNLRKQSGKNIFDSLLTDIKQRPLRLYPFSGSLKKFTGKRSREWFSNTTENLRREWELQAQKSPARNYPSLNKKADYASSWFMPVKIADDRILALKQSKAEPAHFVIISPDKKETRLLSIGYQEQPWFSYANGILVWDEVRYDPRYRQRSYSVITSYDLQSRQTKKLSSRSRLFSPALSADGKKIVAVRFDLSNQCNLVELDAKTGGILHTYPNTENLILQTPAYSPDGEEVAFVSVSEKGKSLRSIDRTGKVKVLIEETQQQLSRPVYIPQGIAFNAHYNGIDNIYCIEPVSKKISALSAAKYGAFNPSLSPDQQSIFFNNYGLQGYEIAESPIELQDPGKNNFVFLGEAAALQENSGNVFSQIPDSSFTSKPYRAFGNLFNVHSIIPVIEDEYRGGLQINSDNLLNTMNVFAGVNYFRDLNRFEYNAGLNYKAWYPVLSAVYRNRPRRTFYNSKSGVQQGDWRENNIQLRASLPISLNALNHTYNFSLNTSTSYTQRYLPENMPKDYITTLKFPMEYSFTFTHTTRQSERDVAPKWAQILRFTYLHQPFDQQLSGELFAAESFLYFPGIARNHSFLANFSYQKTSGIRRYDREINTVYGYSNIPAKSNLKNTLLLNYRFPIVFPDAEIGPLAYIRNLRGGLFCHYENLGDETNLAEPKTFGFELRSSMNLLRYKPLVDVGGRVVFVNKMYHQNPILELILNYSF</sequence>
<name>A0A1D7QBZ2_9SPHI</name>
<accession>A0A1D7QBZ2</accession>
<dbReference type="InterPro" id="IPR011042">
    <property type="entry name" value="6-blade_b-propeller_TolB-like"/>
</dbReference>
<dbReference type="PANTHER" id="PTHR36842">
    <property type="entry name" value="PROTEIN TOLB HOMOLOG"/>
    <property type="match status" value="1"/>
</dbReference>
<dbReference type="Proteomes" id="UP000094313">
    <property type="component" value="Chromosome"/>
</dbReference>
<keyword evidence="2" id="KW-1185">Reference proteome</keyword>
<dbReference type="KEGG" id="psty:BFS30_02345"/>
<dbReference type="SUPFAM" id="SSF82171">
    <property type="entry name" value="DPP6 N-terminal domain-like"/>
    <property type="match status" value="1"/>
</dbReference>
<evidence type="ECO:0000313" key="1">
    <source>
        <dbReference type="EMBL" id="AOM76109.1"/>
    </source>
</evidence>
<organism evidence="1 2">
    <name type="scientific">Pedobacter steynii</name>
    <dbReference type="NCBI Taxonomy" id="430522"/>
    <lineage>
        <taxon>Bacteria</taxon>
        <taxon>Pseudomonadati</taxon>
        <taxon>Bacteroidota</taxon>
        <taxon>Sphingobacteriia</taxon>
        <taxon>Sphingobacteriales</taxon>
        <taxon>Sphingobacteriaceae</taxon>
        <taxon>Pedobacter</taxon>
    </lineage>
</organism>
<protein>
    <recommendedName>
        <fullName evidence="3">WD40-like Beta Propeller Repeat</fullName>
    </recommendedName>
</protein>
<dbReference type="Gene3D" id="2.120.10.30">
    <property type="entry name" value="TolB, C-terminal domain"/>
    <property type="match status" value="1"/>
</dbReference>
<evidence type="ECO:0000313" key="2">
    <source>
        <dbReference type="Proteomes" id="UP000094313"/>
    </source>
</evidence>
<evidence type="ECO:0008006" key="3">
    <source>
        <dbReference type="Google" id="ProtNLM"/>
    </source>
</evidence>
<proteinExistence type="predicted"/>
<dbReference type="OrthoDB" id="9799878at2"/>
<reference evidence="1 2" key="1">
    <citation type="submission" date="2016-08" db="EMBL/GenBank/DDBJ databases">
        <authorList>
            <person name="Seilhamer J.J."/>
        </authorList>
    </citation>
    <scope>NUCLEOTIDE SEQUENCE [LARGE SCALE GENOMIC DNA]</scope>
    <source>
        <strain evidence="1 2">DX4</strain>
    </source>
</reference>
<gene>
    <name evidence="1" type="ORF">BFS30_02345</name>
</gene>
<dbReference type="EMBL" id="CP017141">
    <property type="protein sequence ID" value="AOM76109.1"/>
    <property type="molecule type" value="Genomic_DNA"/>
</dbReference>